<proteinExistence type="predicted"/>
<organism evidence="1 2">
    <name type="scientific">Neofusicoccum parvum</name>
    <dbReference type="NCBI Taxonomy" id="310453"/>
    <lineage>
        <taxon>Eukaryota</taxon>
        <taxon>Fungi</taxon>
        <taxon>Dikarya</taxon>
        <taxon>Ascomycota</taxon>
        <taxon>Pezizomycotina</taxon>
        <taxon>Dothideomycetes</taxon>
        <taxon>Dothideomycetes incertae sedis</taxon>
        <taxon>Botryosphaeriales</taxon>
        <taxon>Botryosphaeriaceae</taxon>
        <taxon>Neofusicoccum</taxon>
    </lineage>
</organism>
<reference evidence="1" key="1">
    <citation type="submission" date="2024-09" db="EMBL/GenBank/DDBJ databases">
        <title>Draft Genome Sequences of Neofusicoccum parvum.</title>
        <authorList>
            <person name="Ashida A."/>
            <person name="Camagna M."/>
            <person name="Tanaka A."/>
            <person name="Takemoto D."/>
        </authorList>
    </citation>
    <scope>NUCLEOTIDE SEQUENCE</scope>
    <source>
        <strain evidence="1">PPO83</strain>
    </source>
</reference>
<gene>
    <name evidence="1" type="primary">g6549</name>
    <name evidence="1" type="ORF">NpPPO83_00006549</name>
</gene>
<name>A0ACB5SBQ3_9PEZI</name>
<protein>
    <submittedName>
        <fullName evidence="1">Uncharacterized protein</fullName>
    </submittedName>
</protein>
<sequence length="284" mass="30628">MYMKKNDYALQGLRLFCNRLRQVLDEGSDNTTPTLMQGLFSGDWGGDNGAEVDWNLVRHPRELPPYDAEPSAWARVAGPVARDEDVLVPQTPSGSVSPPYDAESSALAKAAGPIARDEDVLVSQTTYCSVSPHPSLHGLFSMATIVYTRDHGSNTTRLRADLAGWLFGAAELGCDALNHQGLQRKLAALGQYVRIGNVAAFDATLAWCSALVFFDPASTTACGDAAGPFLADMASLIRWANRFGRGAELAPRLRQAFLQLGTTARTAVQVGAPGPDPEYARRKY</sequence>
<evidence type="ECO:0000313" key="2">
    <source>
        <dbReference type="Proteomes" id="UP001165186"/>
    </source>
</evidence>
<comment type="caution">
    <text evidence="1">The sequence shown here is derived from an EMBL/GenBank/DDBJ whole genome shotgun (WGS) entry which is preliminary data.</text>
</comment>
<dbReference type="Proteomes" id="UP001165186">
    <property type="component" value="Unassembled WGS sequence"/>
</dbReference>
<keyword evidence="2" id="KW-1185">Reference proteome</keyword>
<evidence type="ECO:0000313" key="1">
    <source>
        <dbReference type="EMBL" id="GME33767.1"/>
    </source>
</evidence>
<accession>A0ACB5SBQ3</accession>
<dbReference type="EMBL" id="BSXG01000240">
    <property type="protein sequence ID" value="GME33767.1"/>
    <property type="molecule type" value="Genomic_DNA"/>
</dbReference>